<keyword evidence="11" id="KW-1185">Reference proteome</keyword>
<feature type="domain" description="C2H2-type" evidence="9">
    <location>
        <begin position="989"/>
        <end position="1016"/>
    </location>
</feature>
<dbReference type="PANTHER" id="PTHR24376">
    <property type="entry name" value="ZINC FINGER PROTEIN"/>
    <property type="match status" value="1"/>
</dbReference>
<feature type="region of interest" description="Disordered" evidence="8">
    <location>
        <begin position="637"/>
        <end position="660"/>
    </location>
</feature>
<sequence>MELPTNDCDGTNPVTSFNFVLSDSLGGSNDLLDGETTVPLVFSTDFDINKLWKNGNGVQVVFIESSQVGIISDNGAAILSSSPIANEIADNDQPSDLPDLPDSRNLSDAFHVETPVNDSLTCPECGATFKKSADYKRHQLLHLDKKPYQCLTCNLSFNVEKNLKLHMALHSTSSQCPECGKKFSRMASLKAHISLHIEEDTLVCQQCDNEFETMRALRRHVEEEHQLNKTAPLTLAELNHSCNGSTDLGGPEPVIKIFPCKQCHVNFNTLRALKEHSRFHQKVNSILSCKKKGKANKVVGKPRFKCSHCPMEFDKPSLCARHERVHTGERPYKCDQCNRGFSQKNSLVSHQKAIHGREKPYKCALCPYASSQKGNLRAHVRRLHLFAYNEQQGDVHRCEDCSAVFRNVSSLTSHMSKFHCDTEQTDSSLSHLLDKNSDTISVLNVNGDDSVLRDGLNHKNDILQKALERIGLPLSDGGVDNSCQQRNGEQDKTKERTACTTTLVDRANPAKLVQYVVEYCMENSVRWLLCSDCPKRFKKPLDLVRHLRIHNCIMPYKCAICYKTFRLKSTLMSHLNSHNGTKAFECTVCNKKLASQASLGLHQRLHTGQRPYSCNYCGKQFRHRSYFKVHLQAHQRSLKSKSKAANTSEDPRLGNDAGQSNMSVTLAEPLELTESGILPRQPLNAQLFSRLEAKGGTRQTRPFKCLQCGAAFKKSAHLNQHIRTHSGLKPFTCNVCLRNFVSKWVLKAHHLTHERVSAPNFQCPECNRCFTTKGTLNRHRASHSDSRPFLCPYCSKSFKTYSVCKKHVRTHTNEVIHLQQTQCSSSVPESVDADTVDRSPSRIPEPQAEPNWDLLNYESSDMPPDSSAAPPDVEYHLEDGTRDVVHSLPCTTSTMNDVSSYEPIQLSMDFGGEEVEDVIDTPADSDLQTIYDGQVLSQNFTFQENELLDSATDDSKKEDKKCLSCGREFKRAAHLKIHMRSNCGVMKAHICSICPKSFSTAQALMVHQKAHSDQYPMHCVCDTCGFKSSSIELHLRHVEDGCNQTRAEETSFKEQKSPMFTDVVSTQEGFLLPSTDKMPKSLKECTQCSKSFKKQSDLIRHMRTHTGERPFNCTICDKSFTLKSTLTAHLRTHSPTGNKTVSCEFCKGLYSCRNTLRIHMRIHTGDKPFQCPECNLCFRTTGHRQSHLKSHRKAAQAVGKVKAIRTVTGVSNKKKPKVKATKQQMVSIDVDGSTQLAKVIAITGDLSNQHNSLGDQSGSLANLTVKFHLDEAGNVQLPALDSGTLLDLSDLFLTETDGQVTLTQQMSLPHMLTVGESNRDELSKNLMNSESGLRLLAGNHEGTMLVSSSHTDQHQSEIEEGADHVIMLEAVDPVVILGASSEKSPERVSVITSRNRHFQK</sequence>
<feature type="domain" description="C2H2-type" evidence="9">
    <location>
        <begin position="1169"/>
        <end position="1196"/>
    </location>
</feature>
<name>A0ABR0AF49_9CRUS</name>
<evidence type="ECO:0000256" key="8">
    <source>
        <dbReference type="SAM" id="MobiDB-lite"/>
    </source>
</evidence>
<dbReference type="Proteomes" id="UP001234178">
    <property type="component" value="Unassembled WGS sequence"/>
</dbReference>
<keyword evidence="4 7" id="KW-0863">Zinc-finger</keyword>
<evidence type="ECO:0000256" key="3">
    <source>
        <dbReference type="ARBA" id="ARBA00022737"/>
    </source>
</evidence>
<dbReference type="Pfam" id="PF13912">
    <property type="entry name" value="zf-C2H2_6"/>
    <property type="match status" value="3"/>
</dbReference>
<evidence type="ECO:0000313" key="10">
    <source>
        <dbReference type="EMBL" id="KAK4023749.1"/>
    </source>
</evidence>
<feature type="domain" description="C2H2-type" evidence="9">
    <location>
        <begin position="1111"/>
        <end position="1134"/>
    </location>
</feature>
<evidence type="ECO:0000256" key="5">
    <source>
        <dbReference type="ARBA" id="ARBA00022833"/>
    </source>
</evidence>
<evidence type="ECO:0000256" key="4">
    <source>
        <dbReference type="ARBA" id="ARBA00022771"/>
    </source>
</evidence>
<feature type="domain" description="C2H2-type" evidence="9">
    <location>
        <begin position="761"/>
        <end position="788"/>
    </location>
</feature>
<feature type="domain" description="C2H2-type" evidence="9">
    <location>
        <begin position="396"/>
        <end position="424"/>
    </location>
</feature>
<feature type="domain" description="C2H2-type" evidence="9">
    <location>
        <begin position="1141"/>
        <end position="1168"/>
    </location>
</feature>
<feature type="domain" description="C2H2-type" evidence="9">
    <location>
        <begin position="258"/>
        <end position="285"/>
    </location>
</feature>
<evidence type="ECO:0000256" key="2">
    <source>
        <dbReference type="ARBA" id="ARBA00022723"/>
    </source>
</evidence>
<dbReference type="PROSITE" id="PS50157">
    <property type="entry name" value="ZINC_FINGER_C2H2_2"/>
    <property type="match status" value="23"/>
</dbReference>
<comment type="caution">
    <text evidence="10">The sequence shown here is derived from an EMBL/GenBank/DDBJ whole genome shotgun (WGS) entry which is preliminary data.</text>
</comment>
<dbReference type="InterPro" id="IPR036236">
    <property type="entry name" value="Znf_C2H2_sf"/>
</dbReference>
<feature type="domain" description="C2H2-type" evidence="9">
    <location>
        <begin position="1083"/>
        <end position="1110"/>
    </location>
</feature>
<dbReference type="SUPFAM" id="SSF57667">
    <property type="entry name" value="beta-beta-alpha zinc fingers"/>
    <property type="match status" value="11"/>
</dbReference>
<dbReference type="SMART" id="SM00355">
    <property type="entry name" value="ZnF_C2H2"/>
    <property type="match status" value="23"/>
</dbReference>
<dbReference type="PROSITE" id="PS00028">
    <property type="entry name" value="ZINC_FINGER_C2H2_1"/>
    <property type="match status" value="20"/>
</dbReference>
<evidence type="ECO:0000256" key="1">
    <source>
        <dbReference type="ARBA" id="ARBA00004123"/>
    </source>
</evidence>
<accession>A0ABR0AF49</accession>
<dbReference type="PANTHER" id="PTHR24376:SF235">
    <property type="entry name" value="C2H2-TYPE DOMAIN-CONTAINING PROTEIN"/>
    <property type="match status" value="1"/>
</dbReference>
<feature type="domain" description="C2H2-type" evidence="9">
    <location>
        <begin position="332"/>
        <end position="360"/>
    </location>
</feature>
<dbReference type="EMBL" id="JAOYFB010000037">
    <property type="protein sequence ID" value="KAK4023749.1"/>
    <property type="molecule type" value="Genomic_DNA"/>
</dbReference>
<proteinExistence type="predicted"/>
<evidence type="ECO:0000313" key="11">
    <source>
        <dbReference type="Proteomes" id="UP001234178"/>
    </source>
</evidence>
<feature type="domain" description="C2H2-type" evidence="9">
    <location>
        <begin position="584"/>
        <end position="611"/>
    </location>
</feature>
<feature type="domain" description="C2H2-type" evidence="9">
    <location>
        <begin position="174"/>
        <end position="201"/>
    </location>
</feature>
<feature type="domain" description="C2H2-type" evidence="9">
    <location>
        <begin position="703"/>
        <end position="730"/>
    </location>
</feature>
<reference evidence="10 11" key="1">
    <citation type="journal article" date="2023" name="Nucleic Acids Res.">
        <title>The hologenome of Daphnia magna reveals possible DNA methylation and microbiome-mediated evolution of the host genome.</title>
        <authorList>
            <person name="Chaturvedi A."/>
            <person name="Li X."/>
            <person name="Dhandapani V."/>
            <person name="Marshall H."/>
            <person name="Kissane S."/>
            <person name="Cuenca-Cambronero M."/>
            <person name="Asole G."/>
            <person name="Calvet F."/>
            <person name="Ruiz-Romero M."/>
            <person name="Marangio P."/>
            <person name="Guigo R."/>
            <person name="Rago D."/>
            <person name="Mirbahai L."/>
            <person name="Eastwood N."/>
            <person name="Colbourne J.K."/>
            <person name="Zhou J."/>
            <person name="Mallon E."/>
            <person name="Orsini L."/>
        </authorList>
    </citation>
    <scope>NUCLEOTIDE SEQUENCE [LARGE SCALE GENOMIC DNA]</scope>
    <source>
        <strain evidence="10">LRV0_1</strain>
    </source>
</reference>
<dbReference type="InterPro" id="IPR013087">
    <property type="entry name" value="Znf_C2H2_type"/>
</dbReference>
<keyword evidence="6" id="KW-0539">Nucleus</keyword>
<feature type="domain" description="C2H2-type" evidence="9">
    <location>
        <begin position="612"/>
        <end position="639"/>
    </location>
</feature>
<protein>
    <recommendedName>
        <fullName evidence="9">C2H2-type domain-containing protein</fullName>
    </recommendedName>
</protein>
<feature type="domain" description="C2H2-type" evidence="9">
    <location>
        <begin position="789"/>
        <end position="816"/>
    </location>
</feature>
<feature type="region of interest" description="Disordered" evidence="8">
    <location>
        <begin position="826"/>
        <end position="849"/>
    </location>
</feature>
<dbReference type="Gene3D" id="3.30.160.60">
    <property type="entry name" value="Classic Zinc Finger"/>
    <property type="match status" value="20"/>
</dbReference>
<gene>
    <name evidence="10" type="ORF">OUZ56_009149</name>
</gene>
<dbReference type="Pfam" id="PF00096">
    <property type="entry name" value="zf-C2H2"/>
    <property type="match status" value="13"/>
</dbReference>
<feature type="domain" description="C2H2-type" evidence="9">
    <location>
        <begin position="960"/>
        <end position="987"/>
    </location>
</feature>
<keyword evidence="2" id="KW-0479">Metal-binding</keyword>
<comment type="subcellular location">
    <subcellularLocation>
        <location evidence="1">Nucleus</location>
    </subcellularLocation>
</comment>
<feature type="domain" description="C2H2-type" evidence="9">
    <location>
        <begin position="556"/>
        <end position="583"/>
    </location>
</feature>
<feature type="domain" description="C2H2-type" evidence="9">
    <location>
        <begin position="731"/>
        <end position="753"/>
    </location>
</feature>
<feature type="domain" description="C2H2-type" evidence="9">
    <location>
        <begin position="304"/>
        <end position="331"/>
    </location>
</feature>
<keyword evidence="3" id="KW-0677">Repeat</keyword>
<organism evidence="10 11">
    <name type="scientific">Daphnia magna</name>
    <dbReference type="NCBI Taxonomy" id="35525"/>
    <lineage>
        <taxon>Eukaryota</taxon>
        <taxon>Metazoa</taxon>
        <taxon>Ecdysozoa</taxon>
        <taxon>Arthropoda</taxon>
        <taxon>Crustacea</taxon>
        <taxon>Branchiopoda</taxon>
        <taxon>Diplostraca</taxon>
        <taxon>Cladocera</taxon>
        <taxon>Anomopoda</taxon>
        <taxon>Daphniidae</taxon>
        <taxon>Daphnia</taxon>
    </lineage>
</organism>
<evidence type="ECO:0000256" key="7">
    <source>
        <dbReference type="PROSITE-ProRule" id="PRU00042"/>
    </source>
</evidence>
<evidence type="ECO:0000259" key="9">
    <source>
        <dbReference type="PROSITE" id="PS50157"/>
    </source>
</evidence>
<feature type="domain" description="C2H2-type" evidence="9">
    <location>
        <begin position="528"/>
        <end position="555"/>
    </location>
</feature>
<feature type="domain" description="C2H2-type" evidence="9">
    <location>
        <begin position="361"/>
        <end position="384"/>
    </location>
</feature>
<evidence type="ECO:0000256" key="6">
    <source>
        <dbReference type="ARBA" id="ARBA00023242"/>
    </source>
</evidence>
<feature type="domain" description="C2H2-type" evidence="9">
    <location>
        <begin position="120"/>
        <end position="147"/>
    </location>
</feature>
<keyword evidence="5" id="KW-0862">Zinc</keyword>
<feature type="domain" description="C2H2-type" evidence="9">
    <location>
        <begin position="148"/>
        <end position="175"/>
    </location>
</feature>
<feature type="domain" description="C2H2-type" evidence="9">
    <location>
        <begin position="202"/>
        <end position="230"/>
    </location>
</feature>